<dbReference type="Proteomes" id="UP000235392">
    <property type="component" value="Unassembled WGS sequence"/>
</dbReference>
<organism evidence="1 2">
    <name type="scientific">Puccinia coronata f. sp. avenae</name>
    <dbReference type="NCBI Taxonomy" id="200324"/>
    <lineage>
        <taxon>Eukaryota</taxon>
        <taxon>Fungi</taxon>
        <taxon>Dikarya</taxon>
        <taxon>Basidiomycota</taxon>
        <taxon>Pucciniomycotina</taxon>
        <taxon>Pucciniomycetes</taxon>
        <taxon>Pucciniales</taxon>
        <taxon>Pucciniaceae</taxon>
        <taxon>Puccinia</taxon>
    </lineage>
</organism>
<evidence type="ECO:0008006" key="3">
    <source>
        <dbReference type="Google" id="ProtNLM"/>
    </source>
</evidence>
<gene>
    <name evidence="1" type="ORF">PCASD_06699</name>
</gene>
<sequence>MKRYQQEAKTLQVDTVMSLLRGRNTFVLAATGLGKSRIPEMHLDLLAKDCQGQITGVVVVLNCSRARNTLAIATNVTPQSLWLPPTGLDYYYNHMPTNSVLDPLTTKQPAPNYAGCNHLLACFAICRGLPPADLLRSLHVLSRGLCLS</sequence>
<evidence type="ECO:0000313" key="1">
    <source>
        <dbReference type="EMBL" id="PLW24134.1"/>
    </source>
</evidence>
<comment type="caution">
    <text evidence="1">The sequence shown here is derived from an EMBL/GenBank/DDBJ whole genome shotgun (WGS) entry which is preliminary data.</text>
</comment>
<proteinExistence type="predicted"/>
<evidence type="ECO:0000313" key="2">
    <source>
        <dbReference type="Proteomes" id="UP000235392"/>
    </source>
</evidence>
<protein>
    <recommendedName>
        <fullName evidence="3">DEAD/DEAH box helicase domain-containing protein</fullName>
    </recommendedName>
</protein>
<reference evidence="1 2" key="1">
    <citation type="submission" date="2017-11" db="EMBL/GenBank/DDBJ databases">
        <title>De novo assembly and phasing of dikaryotic genomes from two isolates of Puccinia coronata f. sp. avenae, the causal agent of oat crown rust.</title>
        <authorList>
            <person name="Miller M.E."/>
            <person name="Zhang Y."/>
            <person name="Omidvar V."/>
            <person name="Sperschneider J."/>
            <person name="Schwessinger B."/>
            <person name="Raley C."/>
            <person name="Palmer J.M."/>
            <person name="Garnica D."/>
            <person name="Upadhyaya N."/>
            <person name="Rathjen J."/>
            <person name="Taylor J.M."/>
            <person name="Park R.F."/>
            <person name="Dodds P.N."/>
            <person name="Hirsch C.D."/>
            <person name="Kianian S.F."/>
            <person name="Figueroa M."/>
        </authorList>
    </citation>
    <scope>NUCLEOTIDE SEQUENCE [LARGE SCALE GENOMIC DNA]</scope>
    <source>
        <strain evidence="1">12SD80</strain>
    </source>
</reference>
<dbReference type="AlphaFoldDB" id="A0A2N5TF46"/>
<dbReference type="EMBL" id="PGCI01000615">
    <property type="protein sequence ID" value="PLW24134.1"/>
    <property type="molecule type" value="Genomic_DNA"/>
</dbReference>
<name>A0A2N5TF46_9BASI</name>
<accession>A0A2N5TF46</accession>